<reference evidence="6 7" key="1">
    <citation type="journal article" date="2023" name="BMC Biotechnol.">
        <title>Vitis rotundifolia cv Carlos genome sequencing.</title>
        <authorList>
            <person name="Huff M."/>
            <person name="Hulse-Kemp A."/>
            <person name="Scheffler B."/>
            <person name="Youngblood R."/>
            <person name="Simpson S."/>
            <person name="Babiker E."/>
            <person name="Staton M."/>
        </authorList>
    </citation>
    <scope>NUCLEOTIDE SEQUENCE [LARGE SCALE GENOMIC DNA]</scope>
    <source>
        <tissue evidence="6">Leaf</tissue>
    </source>
</reference>
<comment type="similarity">
    <text evidence="1">Belongs to the disease resistance NB-LRR family.</text>
</comment>
<dbReference type="GO" id="GO:0006952">
    <property type="term" value="P:defense response"/>
    <property type="evidence" value="ECO:0007669"/>
    <property type="project" value="UniProtKB-KW"/>
</dbReference>
<feature type="domain" description="NB-ARC" evidence="5">
    <location>
        <begin position="163"/>
        <end position="282"/>
    </location>
</feature>
<dbReference type="Gene3D" id="3.80.10.10">
    <property type="entry name" value="Ribonuclease Inhibitor"/>
    <property type="match status" value="1"/>
</dbReference>
<evidence type="ECO:0000259" key="5">
    <source>
        <dbReference type="Pfam" id="PF00931"/>
    </source>
</evidence>
<dbReference type="Pfam" id="PF00931">
    <property type="entry name" value="NB-ARC"/>
    <property type="match status" value="1"/>
</dbReference>
<dbReference type="SUPFAM" id="SSF52058">
    <property type="entry name" value="L domain-like"/>
    <property type="match status" value="1"/>
</dbReference>
<dbReference type="PANTHER" id="PTHR33463">
    <property type="entry name" value="NB-ARC DOMAIN-CONTAINING PROTEIN-RELATED"/>
    <property type="match status" value="1"/>
</dbReference>
<evidence type="ECO:0000256" key="1">
    <source>
        <dbReference type="ARBA" id="ARBA00008894"/>
    </source>
</evidence>
<dbReference type="InterPro" id="IPR027417">
    <property type="entry name" value="P-loop_NTPase"/>
</dbReference>
<dbReference type="PANTHER" id="PTHR33463:SF202">
    <property type="entry name" value="NB-ARC DOMAIN-CONTAINING PROTEIN"/>
    <property type="match status" value="1"/>
</dbReference>
<gene>
    <name evidence="6" type="ORF">PVL29_025572</name>
</gene>
<dbReference type="Gene3D" id="1.10.10.10">
    <property type="entry name" value="Winged helix-like DNA-binding domain superfamily/Winged helix DNA-binding domain"/>
    <property type="match status" value="1"/>
</dbReference>
<dbReference type="AlphaFoldDB" id="A0AA38YK74"/>
<name>A0AA38YK74_VITRO</name>
<organism evidence="6 7">
    <name type="scientific">Vitis rotundifolia</name>
    <name type="common">Muscadine grape</name>
    <dbReference type="NCBI Taxonomy" id="103349"/>
    <lineage>
        <taxon>Eukaryota</taxon>
        <taxon>Viridiplantae</taxon>
        <taxon>Streptophyta</taxon>
        <taxon>Embryophyta</taxon>
        <taxon>Tracheophyta</taxon>
        <taxon>Spermatophyta</taxon>
        <taxon>Magnoliopsida</taxon>
        <taxon>eudicotyledons</taxon>
        <taxon>Gunneridae</taxon>
        <taxon>Pentapetalae</taxon>
        <taxon>rosids</taxon>
        <taxon>Vitales</taxon>
        <taxon>Vitaceae</taxon>
        <taxon>Viteae</taxon>
        <taxon>Vitis</taxon>
    </lineage>
</organism>
<dbReference type="InterPro" id="IPR002182">
    <property type="entry name" value="NB-ARC"/>
</dbReference>
<accession>A0AA38YK74</accession>
<proteinExistence type="inferred from homology"/>
<dbReference type="InterPro" id="IPR036388">
    <property type="entry name" value="WH-like_DNA-bd_sf"/>
</dbReference>
<evidence type="ECO:0000313" key="6">
    <source>
        <dbReference type="EMBL" id="KAJ9671986.1"/>
    </source>
</evidence>
<dbReference type="InterPro" id="IPR032675">
    <property type="entry name" value="LRR_dom_sf"/>
</dbReference>
<keyword evidence="4" id="KW-0611">Plant defense</keyword>
<keyword evidence="3" id="KW-0677">Repeat</keyword>
<keyword evidence="7" id="KW-1185">Reference proteome</keyword>
<evidence type="ECO:0000256" key="4">
    <source>
        <dbReference type="ARBA" id="ARBA00022821"/>
    </source>
</evidence>
<dbReference type="InterPro" id="IPR050905">
    <property type="entry name" value="Plant_NBS-LRR"/>
</dbReference>
<evidence type="ECO:0000256" key="3">
    <source>
        <dbReference type="ARBA" id="ARBA00022737"/>
    </source>
</evidence>
<dbReference type="Pfam" id="PF13855">
    <property type="entry name" value="LRR_8"/>
    <property type="match status" value="1"/>
</dbReference>
<dbReference type="Proteomes" id="UP001168098">
    <property type="component" value="Unassembled WGS sequence"/>
</dbReference>
<protein>
    <recommendedName>
        <fullName evidence="5">NB-ARC domain-containing protein</fullName>
    </recommendedName>
</protein>
<comment type="caution">
    <text evidence="6">The sequence shown here is derived from an EMBL/GenBank/DDBJ whole genome shotgun (WGS) entry which is preliminary data.</text>
</comment>
<dbReference type="Gene3D" id="3.40.50.300">
    <property type="entry name" value="P-loop containing nucleotide triphosphate hydrolases"/>
    <property type="match status" value="1"/>
</dbReference>
<dbReference type="SUPFAM" id="SSF52540">
    <property type="entry name" value="P-loop containing nucleoside triphosphate hydrolases"/>
    <property type="match status" value="1"/>
</dbReference>
<dbReference type="InterPro" id="IPR001611">
    <property type="entry name" value="Leu-rich_rpt"/>
</dbReference>
<keyword evidence="2" id="KW-0433">Leucine-rich repeat</keyword>
<dbReference type="FunFam" id="1.10.10.10:FF:000322">
    <property type="entry name" value="Probable disease resistance protein At1g63360"/>
    <property type="match status" value="1"/>
</dbReference>
<dbReference type="EMBL" id="JARBHA010000019">
    <property type="protein sequence ID" value="KAJ9671986.1"/>
    <property type="molecule type" value="Genomic_DNA"/>
</dbReference>
<evidence type="ECO:0000313" key="7">
    <source>
        <dbReference type="Proteomes" id="UP001168098"/>
    </source>
</evidence>
<dbReference type="GO" id="GO:0043531">
    <property type="term" value="F:ADP binding"/>
    <property type="evidence" value="ECO:0007669"/>
    <property type="project" value="InterPro"/>
</dbReference>
<evidence type="ECO:0000256" key="2">
    <source>
        <dbReference type="ARBA" id="ARBA00022614"/>
    </source>
</evidence>
<sequence>MEIVTTVLGPLVAGAFPRVSGFFYSKIKNAFRFQMDVNDLEKEMGLLQDVRNEVENELDGSVARGWIVEVEEIENEVNSMREGIGSSDQNYCGGFFDFYLHNREVAEKLRVKGPERRVEYIPGSLIERQKTASENLAKIINLLNDDGVRRISNLNKQLSDPFLTSYLDIVIWTTVSKKLDLNRVQTQIADRLNMDESIESFAIKLHRRLKQQNRFLLILDDVWEGIDLDAWGVPQPEVYTGCKIILTTRFLDVCRQMKTHEAVKMDVLNEGEAWELFSEHAGKVATLEHIKPYAEAWSYDSLPGKNLKSCFLYCSLFLEDFSIDMRGLVQYWPTEGFIDEQQSYTDIYNRGFTLDENLKDCCLLEAGKPKETTVKMHVVRDVAIWIASSLEDGCKSLARSGIGLTEISNFELSLTVLPDREMQCSEVSTLPLQGNPDLDIVPEEFFQGLKALRGLNLGDTHIPRLPHSFLQLDELRALVLMGCKYLEELPPLGGLRRLQQLQTFQAGVASGLSGLEVLEMTYSNYIWGIQGKVEEGQATFDELGSLKQLIRLCINLKSTTCPSFEYVPWIERLKSFKFLVGSVTDTEEDGKFEKRQVRLGNIDPSGECIEWLLINACSLALFNIRGLNQTIETLVTRSVDCFSSLKGSGSQYDLLPNLEHLKLIKPTALESISEIAVHLGLRFSSLRVLHVLGCPKLKYFLNCSTDFTQNLGKPGRNQVTLL</sequence>